<comment type="caution">
    <text evidence="3">The sequence shown here is derived from an EMBL/GenBank/DDBJ whole genome shotgun (WGS) entry which is preliminary data.</text>
</comment>
<organism evidence="3 4">
    <name type="scientific">Virgisporangium aliadipatigenens</name>
    <dbReference type="NCBI Taxonomy" id="741659"/>
    <lineage>
        <taxon>Bacteria</taxon>
        <taxon>Bacillati</taxon>
        <taxon>Actinomycetota</taxon>
        <taxon>Actinomycetes</taxon>
        <taxon>Micromonosporales</taxon>
        <taxon>Micromonosporaceae</taxon>
        <taxon>Virgisporangium</taxon>
    </lineage>
</organism>
<feature type="region of interest" description="Disordered" evidence="1">
    <location>
        <begin position="13"/>
        <end position="49"/>
    </location>
</feature>
<dbReference type="Proteomes" id="UP000619260">
    <property type="component" value="Unassembled WGS sequence"/>
</dbReference>
<evidence type="ECO:0000313" key="3">
    <source>
        <dbReference type="EMBL" id="GIJ49871.1"/>
    </source>
</evidence>
<feature type="compositionally biased region" description="Low complexity" evidence="1">
    <location>
        <begin position="33"/>
        <end position="49"/>
    </location>
</feature>
<proteinExistence type="predicted"/>
<keyword evidence="4" id="KW-1185">Reference proteome</keyword>
<gene>
    <name evidence="3" type="ORF">Val02_67570</name>
</gene>
<evidence type="ECO:0000259" key="2">
    <source>
        <dbReference type="Pfam" id="PF18726"/>
    </source>
</evidence>
<dbReference type="AlphaFoldDB" id="A0A8J4DU16"/>
<reference evidence="3" key="1">
    <citation type="submission" date="2021-01" db="EMBL/GenBank/DDBJ databases">
        <title>Whole genome shotgun sequence of Virgisporangium aliadipatigenens NBRC 105644.</title>
        <authorList>
            <person name="Komaki H."/>
            <person name="Tamura T."/>
        </authorList>
    </citation>
    <scope>NUCLEOTIDE SEQUENCE</scope>
    <source>
        <strain evidence="3">NBRC 105644</strain>
    </source>
</reference>
<dbReference type="InterPro" id="IPR040891">
    <property type="entry name" value="HEPN_SAV_6107"/>
</dbReference>
<name>A0A8J4DU16_9ACTN</name>
<dbReference type="Pfam" id="PF18726">
    <property type="entry name" value="HEPN_SAV_6107"/>
    <property type="match status" value="1"/>
</dbReference>
<sequence length="197" mass="20943">MQARRRFRQYRGEMMATRRSGAPLTAVPTPPTSGSGRFPAGGPAAAPGVSARQELPVPAHALPQRTPRELLTMARRGLEEAAAMRPDGLRYATAHLSALRAAAAVLAARATPAPGVRRSRPTSVWTLLVMVAPELREWAAFFSATAGKRAAAEAGIPRVVTAREADDLMRSAEQFIAVVEVGLGFSYQPYLEGLAAS</sequence>
<evidence type="ECO:0000256" key="1">
    <source>
        <dbReference type="SAM" id="MobiDB-lite"/>
    </source>
</evidence>
<feature type="domain" description="SAV-6107-like HEPN" evidence="2">
    <location>
        <begin position="81"/>
        <end position="180"/>
    </location>
</feature>
<protein>
    <recommendedName>
        <fullName evidence="2">SAV-6107-like HEPN domain-containing protein</fullName>
    </recommendedName>
</protein>
<dbReference type="EMBL" id="BOPF01000031">
    <property type="protein sequence ID" value="GIJ49871.1"/>
    <property type="molecule type" value="Genomic_DNA"/>
</dbReference>
<accession>A0A8J4DU16</accession>
<evidence type="ECO:0000313" key="4">
    <source>
        <dbReference type="Proteomes" id="UP000619260"/>
    </source>
</evidence>